<sequence length="41" mass="4344">MEAQTASPGMEIVTPRGFVVRVPEGVKAAHLRAVLAAVRDL</sequence>
<dbReference type="AlphaFoldDB" id="K9H5E0"/>
<protein>
    <submittedName>
        <fullName evidence="1">Uncharacterized protein</fullName>
    </submittedName>
</protein>
<name>K9H5E0_9PROT</name>
<evidence type="ECO:0000313" key="2">
    <source>
        <dbReference type="Proteomes" id="UP000009881"/>
    </source>
</evidence>
<dbReference type="Proteomes" id="UP000009881">
    <property type="component" value="Unassembled WGS sequence"/>
</dbReference>
<reference evidence="1 2" key="1">
    <citation type="journal article" date="2013" name="Genome Announc.">
        <title>Draft Genome Sequence of an Alphaproteobacterium, Caenispirillum salinarum AK4(T), Isolated from a Solar Saltern.</title>
        <authorList>
            <person name="Khatri I."/>
            <person name="Singh A."/>
            <person name="Korpole S."/>
            <person name="Pinnaka A.K."/>
            <person name="Subramanian S."/>
        </authorList>
    </citation>
    <scope>NUCLEOTIDE SEQUENCE [LARGE SCALE GENOMIC DNA]</scope>
    <source>
        <strain evidence="1 2">AK4</strain>
    </source>
</reference>
<accession>K9H5E0</accession>
<evidence type="ECO:0000313" key="1">
    <source>
        <dbReference type="EMBL" id="EKV25858.1"/>
    </source>
</evidence>
<organism evidence="1 2">
    <name type="scientific">Caenispirillum salinarum AK4</name>
    <dbReference type="NCBI Taxonomy" id="1238182"/>
    <lineage>
        <taxon>Bacteria</taxon>
        <taxon>Pseudomonadati</taxon>
        <taxon>Pseudomonadota</taxon>
        <taxon>Alphaproteobacteria</taxon>
        <taxon>Rhodospirillales</taxon>
        <taxon>Novispirillaceae</taxon>
        <taxon>Caenispirillum</taxon>
    </lineage>
</organism>
<dbReference type="EMBL" id="ANHY01000055">
    <property type="protein sequence ID" value="EKV25858.1"/>
    <property type="molecule type" value="Genomic_DNA"/>
</dbReference>
<keyword evidence="2" id="KW-1185">Reference proteome</keyword>
<gene>
    <name evidence="1" type="ORF">C882_3641</name>
</gene>
<dbReference type="STRING" id="1238182.C882_3641"/>
<proteinExistence type="predicted"/>
<comment type="caution">
    <text evidence="1">The sequence shown here is derived from an EMBL/GenBank/DDBJ whole genome shotgun (WGS) entry which is preliminary data.</text>
</comment>